<reference evidence="1" key="1">
    <citation type="submission" date="2020-04" db="EMBL/GenBank/DDBJ databases">
        <authorList>
            <person name="Chiriac C."/>
            <person name="Salcher M."/>
            <person name="Ghai R."/>
            <person name="Kavagutti S V."/>
        </authorList>
    </citation>
    <scope>NUCLEOTIDE SEQUENCE</scope>
</reference>
<gene>
    <name evidence="1" type="ORF">UFOVP413_18</name>
</gene>
<dbReference type="EMBL" id="LR796386">
    <property type="protein sequence ID" value="CAB4141047.1"/>
    <property type="molecule type" value="Genomic_DNA"/>
</dbReference>
<evidence type="ECO:0000313" key="1">
    <source>
        <dbReference type="EMBL" id="CAB4141047.1"/>
    </source>
</evidence>
<protein>
    <submittedName>
        <fullName evidence="1">Uncharacterized protein</fullName>
    </submittedName>
</protein>
<accession>A0A6J5M6D4</accession>
<name>A0A6J5M6D4_9CAUD</name>
<proteinExistence type="predicted"/>
<sequence length="99" mass="12017">MREKWIFCKRQKKLIRAGTQRINKERIHIIRDIDPYQSMITGEMITSRSHHRNHLRQHDCLEVGNERIGDNRRYENDVNDIRSDIKAVFESKNQGRYHD</sequence>
<organism evidence="1">
    <name type="scientific">uncultured Caudovirales phage</name>
    <dbReference type="NCBI Taxonomy" id="2100421"/>
    <lineage>
        <taxon>Viruses</taxon>
        <taxon>Duplodnaviria</taxon>
        <taxon>Heunggongvirae</taxon>
        <taxon>Uroviricota</taxon>
        <taxon>Caudoviricetes</taxon>
        <taxon>Peduoviridae</taxon>
        <taxon>Maltschvirus</taxon>
        <taxon>Maltschvirus maltsch</taxon>
    </lineage>
</organism>